<keyword evidence="2" id="KW-0805">Transcription regulation</keyword>
<evidence type="ECO:0000313" key="8">
    <source>
        <dbReference type="EMBL" id="XBV88013.1"/>
    </source>
</evidence>
<evidence type="ECO:0000256" key="1">
    <source>
        <dbReference type="ARBA" id="ARBA00022491"/>
    </source>
</evidence>
<proteinExistence type="predicted"/>
<dbReference type="InterPro" id="IPR036271">
    <property type="entry name" value="Tet_transcr_reg_TetR-rel_C_sf"/>
</dbReference>
<accession>A0AAU7UHM4</accession>
<dbReference type="GO" id="GO:0000976">
    <property type="term" value="F:transcription cis-regulatory region binding"/>
    <property type="evidence" value="ECO:0007669"/>
    <property type="project" value="TreeGrafter"/>
</dbReference>
<evidence type="ECO:0000256" key="5">
    <source>
        <dbReference type="PROSITE-ProRule" id="PRU00335"/>
    </source>
</evidence>
<dbReference type="EMBL" id="CP158281">
    <property type="protein sequence ID" value="XBV88013.1"/>
    <property type="molecule type" value="Genomic_DNA"/>
</dbReference>
<dbReference type="InterPro" id="IPR009057">
    <property type="entry name" value="Homeodomain-like_sf"/>
</dbReference>
<dbReference type="RefSeq" id="WP_350269120.1">
    <property type="nucleotide sequence ID" value="NZ_CP158281.1"/>
</dbReference>
<dbReference type="GO" id="GO:0003700">
    <property type="term" value="F:DNA-binding transcription factor activity"/>
    <property type="evidence" value="ECO:0007669"/>
    <property type="project" value="TreeGrafter"/>
</dbReference>
<name>A0AAU7UHM4_9MICO</name>
<dbReference type="KEGG" id="bkr:AAFP32_10580"/>
<feature type="domain" description="HTH tetR-type" evidence="7">
    <location>
        <begin position="7"/>
        <end position="67"/>
    </location>
</feature>
<feature type="DNA-binding region" description="H-T-H motif" evidence="5">
    <location>
        <begin position="30"/>
        <end position="49"/>
    </location>
</feature>
<dbReference type="PANTHER" id="PTHR30055">
    <property type="entry name" value="HTH-TYPE TRANSCRIPTIONAL REGULATOR RUTR"/>
    <property type="match status" value="1"/>
</dbReference>
<evidence type="ECO:0000256" key="3">
    <source>
        <dbReference type="ARBA" id="ARBA00023125"/>
    </source>
</evidence>
<dbReference type="SUPFAM" id="SSF46689">
    <property type="entry name" value="Homeodomain-like"/>
    <property type="match status" value="1"/>
</dbReference>
<dbReference type="SUPFAM" id="SSF48498">
    <property type="entry name" value="Tetracyclin repressor-like, C-terminal domain"/>
    <property type="match status" value="1"/>
</dbReference>
<keyword evidence="1" id="KW-0678">Repressor</keyword>
<dbReference type="Pfam" id="PF13977">
    <property type="entry name" value="TetR_C_6"/>
    <property type="match status" value="1"/>
</dbReference>
<evidence type="ECO:0000256" key="2">
    <source>
        <dbReference type="ARBA" id="ARBA00023015"/>
    </source>
</evidence>
<gene>
    <name evidence="8" type="ORF">AAFP32_10580</name>
</gene>
<sequence>MPRKSASVRREEILAATVEEIESTGLRTLRVADVAARLGLSPSLVIYHFVTKEALVAAAFAHAGENDLYRARRLAAARKPARERLRDVVRWYMPAGSTRSWKIWIDGWSAGLFDADVKSTFAALDREWKTILAGLIVDGLESREFLCRNADEARGDDADEVRGDGPEGVRSDDVEDEAGAAVARAAEDCATRILAYLDGLAVQLIFNPDSVSTTTLSHWVETFVARELE</sequence>
<dbReference type="Pfam" id="PF00440">
    <property type="entry name" value="TetR_N"/>
    <property type="match status" value="1"/>
</dbReference>
<dbReference type="Gene3D" id="1.10.357.10">
    <property type="entry name" value="Tetracycline Repressor, domain 2"/>
    <property type="match status" value="1"/>
</dbReference>
<feature type="region of interest" description="Disordered" evidence="6">
    <location>
        <begin position="155"/>
        <end position="176"/>
    </location>
</feature>
<dbReference type="InterPro" id="IPR050109">
    <property type="entry name" value="HTH-type_TetR-like_transc_reg"/>
</dbReference>
<protein>
    <submittedName>
        <fullName evidence="8">TetR/AcrR family transcriptional regulator</fullName>
    </submittedName>
</protein>
<evidence type="ECO:0000259" key="7">
    <source>
        <dbReference type="PROSITE" id="PS50977"/>
    </source>
</evidence>
<organism evidence="8">
    <name type="scientific">Brevibacterium koreense</name>
    <dbReference type="NCBI Taxonomy" id="3140787"/>
    <lineage>
        <taxon>Bacteria</taxon>
        <taxon>Bacillati</taxon>
        <taxon>Actinomycetota</taxon>
        <taxon>Actinomycetes</taxon>
        <taxon>Micrococcales</taxon>
        <taxon>Brevibacteriaceae</taxon>
        <taxon>Brevibacterium</taxon>
    </lineage>
</organism>
<feature type="compositionally biased region" description="Basic and acidic residues" evidence="6">
    <location>
        <begin position="155"/>
        <end position="172"/>
    </location>
</feature>
<dbReference type="AlphaFoldDB" id="A0AAU7UHM4"/>
<dbReference type="InterPro" id="IPR001647">
    <property type="entry name" value="HTH_TetR"/>
</dbReference>
<evidence type="ECO:0000256" key="6">
    <source>
        <dbReference type="SAM" id="MobiDB-lite"/>
    </source>
</evidence>
<dbReference type="InterPro" id="IPR039538">
    <property type="entry name" value="BetI_C"/>
</dbReference>
<keyword evidence="4" id="KW-0804">Transcription</keyword>
<keyword evidence="3 5" id="KW-0238">DNA-binding</keyword>
<evidence type="ECO:0000256" key="4">
    <source>
        <dbReference type="ARBA" id="ARBA00023163"/>
    </source>
</evidence>
<dbReference type="PROSITE" id="PS50977">
    <property type="entry name" value="HTH_TETR_2"/>
    <property type="match status" value="1"/>
</dbReference>
<reference evidence="8" key="1">
    <citation type="submission" date="2024-06" db="EMBL/GenBank/DDBJ databases">
        <title>Brevibacterium koreense sp. nov., isolated from jogae-jeotgal, a Korean fermented seafood.</title>
        <authorList>
            <person name="Whon T.W."/>
            <person name="Nam S."/>
            <person name="Kim Y."/>
        </authorList>
    </citation>
    <scope>NUCLEOTIDE SEQUENCE</scope>
    <source>
        <strain evidence="8">CBA3109</strain>
    </source>
</reference>
<dbReference type="PANTHER" id="PTHR30055:SF200">
    <property type="entry name" value="HTH-TYPE TRANSCRIPTIONAL REPRESSOR BDCR"/>
    <property type="match status" value="1"/>
</dbReference>